<evidence type="ECO:0000256" key="1">
    <source>
        <dbReference type="SAM" id="Phobius"/>
    </source>
</evidence>
<accession>A0A543Q081</accession>
<evidence type="ECO:0000313" key="3">
    <source>
        <dbReference type="Proteomes" id="UP000315403"/>
    </source>
</evidence>
<keyword evidence="1" id="KW-1133">Transmembrane helix</keyword>
<keyword evidence="1" id="KW-0472">Membrane</keyword>
<name>A0A543Q081_ACITH</name>
<dbReference type="EMBL" id="SZUV01000002">
    <property type="protein sequence ID" value="TQN49733.1"/>
    <property type="molecule type" value="Genomic_DNA"/>
</dbReference>
<sequence>MLSLWGEIVIMVGTPLLLIIVAVGVNRLAKKHQQDEDRS</sequence>
<organism evidence="2 3">
    <name type="scientific">Acidithiobacillus thiooxidans ATCC 19377</name>
    <dbReference type="NCBI Taxonomy" id="637390"/>
    <lineage>
        <taxon>Bacteria</taxon>
        <taxon>Pseudomonadati</taxon>
        <taxon>Pseudomonadota</taxon>
        <taxon>Acidithiobacillia</taxon>
        <taxon>Acidithiobacillales</taxon>
        <taxon>Acidithiobacillaceae</taxon>
        <taxon>Acidithiobacillus</taxon>
    </lineage>
</organism>
<proteinExistence type="predicted"/>
<protein>
    <submittedName>
        <fullName evidence="2">Uncharacterized protein</fullName>
    </submittedName>
</protein>
<gene>
    <name evidence="2" type="ORF">DLNHIDIE_02518</name>
</gene>
<evidence type="ECO:0000313" key="2">
    <source>
        <dbReference type="EMBL" id="TQN49733.1"/>
    </source>
</evidence>
<dbReference type="Proteomes" id="UP000315403">
    <property type="component" value="Unassembled WGS sequence"/>
</dbReference>
<feature type="transmembrane region" description="Helical" evidence="1">
    <location>
        <begin position="6"/>
        <end position="29"/>
    </location>
</feature>
<reference evidence="2 3" key="1">
    <citation type="submission" date="2019-03" db="EMBL/GenBank/DDBJ databases">
        <title>New insights into Acidothiobacillus thiooxidans sulfur metabolism through coupled gene expression, solution geochemistry, microscopy and spectroscopy analyses.</title>
        <authorList>
            <person name="Camacho D."/>
            <person name="Frazao R."/>
            <person name="Fouillen A."/>
            <person name="Nanci A."/>
            <person name="Lang B.F."/>
            <person name="Apte S.C."/>
            <person name="Baron C."/>
            <person name="Warren L.A."/>
        </authorList>
    </citation>
    <scope>NUCLEOTIDE SEQUENCE [LARGE SCALE GENOMIC DNA]</scope>
    <source>
        <strain evidence="2 3">ATCC 19377</strain>
    </source>
</reference>
<comment type="caution">
    <text evidence="2">The sequence shown here is derived from an EMBL/GenBank/DDBJ whole genome shotgun (WGS) entry which is preliminary data.</text>
</comment>
<dbReference type="AlphaFoldDB" id="A0A543Q081"/>
<keyword evidence="1" id="KW-0812">Transmembrane</keyword>